<dbReference type="InterPro" id="IPR043129">
    <property type="entry name" value="ATPase_NBD"/>
</dbReference>
<dbReference type="Pfam" id="PF00480">
    <property type="entry name" value="ROK"/>
    <property type="match status" value="1"/>
</dbReference>
<dbReference type="Gene3D" id="1.10.10.10">
    <property type="entry name" value="Winged helix-like DNA-binding domain superfamily/Winged helix DNA-binding domain"/>
    <property type="match status" value="1"/>
</dbReference>
<dbReference type="CDD" id="cd23763">
    <property type="entry name" value="ASKHA_ATPase_ROK"/>
    <property type="match status" value="1"/>
</dbReference>
<dbReference type="InterPro" id="IPR000600">
    <property type="entry name" value="ROK"/>
</dbReference>
<dbReference type="PANTHER" id="PTHR18964:SF149">
    <property type="entry name" value="BIFUNCTIONAL UDP-N-ACETYLGLUCOSAMINE 2-EPIMERASE_N-ACETYLMANNOSAMINE KINASE"/>
    <property type="match status" value="1"/>
</dbReference>
<organism evidence="2 3">
    <name type="scientific">Prosthecobacter vanneervenii</name>
    <dbReference type="NCBI Taxonomy" id="48466"/>
    <lineage>
        <taxon>Bacteria</taxon>
        <taxon>Pseudomonadati</taxon>
        <taxon>Verrucomicrobiota</taxon>
        <taxon>Verrucomicrobiia</taxon>
        <taxon>Verrucomicrobiales</taxon>
        <taxon>Verrucomicrobiaceae</taxon>
        <taxon>Prosthecobacter</taxon>
    </lineage>
</organism>
<name>A0A7W7Y7M9_9BACT</name>
<dbReference type="RefSeq" id="WP_221306023.1">
    <property type="nucleotide sequence ID" value="NZ_JACHIG010000001.1"/>
</dbReference>
<dbReference type="EMBL" id="JACHIG010000001">
    <property type="protein sequence ID" value="MBB5031094.1"/>
    <property type="molecule type" value="Genomic_DNA"/>
</dbReference>
<comment type="similarity">
    <text evidence="1">Belongs to the ROK (NagC/XylR) family.</text>
</comment>
<dbReference type="Gene3D" id="3.30.420.40">
    <property type="match status" value="2"/>
</dbReference>
<protein>
    <submittedName>
        <fullName evidence="2">Putative NBD/HSP70 family sugar kinase</fullName>
    </submittedName>
</protein>
<dbReference type="Proteomes" id="UP000590740">
    <property type="component" value="Unassembled WGS sequence"/>
</dbReference>
<evidence type="ECO:0000256" key="1">
    <source>
        <dbReference type="ARBA" id="ARBA00006479"/>
    </source>
</evidence>
<dbReference type="InterPro" id="IPR036388">
    <property type="entry name" value="WH-like_DNA-bd_sf"/>
</dbReference>
<reference evidence="2 3" key="1">
    <citation type="submission" date="2020-08" db="EMBL/GenBank/DDBJ databases">
        <title>Genomic Encyclopedia of Type Strains, Phase IV (KMG-IV): sequencing the most valuable type-strain genomes for metagenomic binning, comparative biology and taxonomic classification.</title>
        <authorList>
            <person name="Goeker M."/>
        </authorList>
    </citation>
    <scope>NUCLEOTIDE SEQUENCE [LARGE SCALE GENOMIC DNA]</scope>
    <source>
        <strain evidence="2 3">DSM 12252</strain>
    </source>
</reference>
<evidence type="ECO:0000313" key="3">
    <source>
        <dbReference type="Proteomes" id="UP000590740"/>
    </source>
</evidence>
<dbReference type="SUPFAM" id="SSF53067">
    <property type="entry name" value="Actin-like ATPase domain"/>
    <property type="match status" value="1"/>
</dbReference>
<dbReference type="GO" id="GO:0016301">
    <property type="term" value="F:kinase activity"/>
    <property type="evidence" value="ECO:0007669"/>
    <property type="project" value="UniProtKB-KW"/>
</dbReference>
<dbReference type="InterPro" id="IPR036390">
    <property type="entry name" value="WH_DNA-bd_sf"/>
</dbReference>
<gene>
    <name evidence="2" type="ORF">HNQ65_000648</name>
</gene>
<evidence type="ECO:0000313" key="2">
    <source>
        <dbReference type="EMBL" id="MBB5031094.1"/>
    </source>
</evidence>
<dbReference type="SUPFAM" id="SSF46785">
    <property type="entry name" value="Winged helix' DNA-binding domain"/>
    <property type="match status" value="1"/>
</dbReference>
<dbReference type="PANTHER" id="PTHR18964">
    <property type="entry name" value="ROK (REPRESSOR, ORF, KINASE) FAMILY"/>
    <property type="match status" value="1"/>
</dbReference>
<sequence length="378" mass="39924">MRKNPIFQRETLGAAVLHVRSGRATSRTTLAKALAISPSTTGLYIDQLIADGYLDESGLNQGPMGRPRRILTTRSDAGWFAGVEFNAQRIQAAGVDFSGAVQASVETAVPADATAESVIKSILSCVARLGTKMKGSLLFAGLGVPGLVNAHSGVGLHYAFIADWNNVPVVEMIGPKLGVPVILQNNLRAIALAERWFGRGHDLNNYIILGPRSGFGAAIVQNGQLIEGAHFTAGEVGRWPWPLGGDPKGATQEMHHALSAPATWRRLAGVGPRAKQPEDLRAALAAVADVTGKAWDEVCMDYARVIGCLHMILDTGVFILHGPLTVLGERFCQSISESACQLMPALRDSGLQVVHSTLGDNAGALGAASLAMEAWMPA</sequence>
<proteinExistence type="inferred from homology"/>
<accession>A0A7W7Y7M9</accession>
<dbReference type="AlphaFoldDB" id="A0A7W7Y7M9"/>
<keyword evidence="2" id="KW-0418">Kinase</keyword>
<keyword evidence="2" id="KW-0808">Transferase</keyword>
<comment type="caution">
    <text evidence="2">The sequence shown here is derived from an EMBL/GenBank/DDBJ whole genome shotgun (WGS) entry which is preliminary data.</text>
</comment>
<keyword evidence="3" id="KW-1185">Reference proteome</keyword>